<name>A0A2X3JRW4_ECOLX</name>
<dbReference type="Proteomes" id="UP000250991">
    <property type="component" value="Unassembled WGS sequence"/>
</dbReference>
<evidence type="ECO:0000313" key="1">
    <source>
        <dbReference type="EMBL" id="SQD02546.1"/>
    </source>
</evidence>
<dbReference type="AlphaFoldDB" id="A0A2X3JRW4"/>
<evidence type="ECO:0000313" key="2">
    <source>
        <dbReference type="Proteomes" id="UP000250991"/>
    </source>
</evidence>
<accession>A0A2X3JRW4</accession>
<organism evidence="1 2">
    <name type="scientific">Escherichia coli</name>
    <dbReference type="NCBI Taxonomy" id="562"/>
    <lineage>
        <taxon>Bacteria</taxon>
        <taxon>Pseudomonadati</taxon>
        <taxon>Pseudomonadota</taxon>
        <taxon>Gammaproteobacteria</taxon>
        <taxon>Enterobacterales</taxon>
        <taxon>Enterobacteriaceae</taxon>
        <taxon>Escherichia</taxon>
    </lineage>
</organism>
<proteinExistence type="predicted"/>
<reference evidence="1 2" key="1">
    <citation type="submission" date="2018-06" db="EMBL/GenBank/DDBJ databases">
        <authorList>
            <consortium name="Pathogen Informatics"/>
            <person name="Doyle S."/>
        </authorList>
    </citation>
    <scope>NUCLEOTIDE SEQUENCE [LARGE SCALE GENOMIC DNA]</scope>
    <source>
        <strain evidence="1 2">NCTC8009</strain>
    </source>
</reference>
<dbReference type="EMBL" id="UARW01000010">
    <property type="protein sequence ID" value="SQD02546.1"/>
    <property type="molecule type" value="Genomic_DNA"/>
</dbReference>
<sequence length="157" mass="17357">MFLTRGAQAAGFRHAGECDVSDQLQRVRRAILNTGRTVFAPRTKVAFMRRGFYFSCRDGCQDDLHRTKRTGHHAGFTANTLLLIDLNAVINVADCAIRAATGAGRIFTMVTGHCTTLLLMFDNRNSGMKMVLAQDMLLIIVSHDTGDFTSMTTQTHC</sequence>
<gene>
    <name evidence="1" type="ORF">NCTC8009_03007</name>
</gene>
<protein>
    <submittedName>
        <fullName evidence="1">Uncharacterized protein</fullName>
    </submittedName>
</protein>